<evidence type="ECO:0000313" key="4">
    <source>
        <dbReference type="EMBL" id="PAX57115.1"/>
    </source>
</evidence>
<accession>A0A2A2TKK0</accession>
<feature type="domain" description="Effector-associated" evidence="3">
    <location>
        <begin position="288"/>
        <end position="348"/>
    </location>
</feature>
<dbReference type="InterPro" id="IPR050452">
    <property type="entry name" value="Metacaspase"/>
</dbReference>
<feature type="compositionally biased region" description="Polar residues" evidence="1">
    <location>
        <begin position="265"/>
        <end position="275"/>
    </location>
</feature>
<evidence type="ECO:0008006" key="6">
    <source>
        <dbReference type="Google" id="ProtNLM"/>
    </source>
</evidence>
<dbReference type="SUPFAM" id="SSF52129">
    <property type="entry name" value="Caspase-like"/>
    <property type="match status" value="1"/>
</dbReference>
<feature type="domain" description="Peptidase C14 caspase" evidence="2">
    <location>
        <begin position="4"/>
        <end position="202"/>
    </location>
</feature>
<organism evidence="4 5">
    <name type="scientific">Brunnivagina elsteri CCALA 953</name>
    <dbReference type="NCBI Taxonomy" id="987040"/>
    <lineage>
        <taxon>Bacteria</taxon>
        <taxon>Bacillati</taxon>
        <taxon>Cyanobacteriota</taxon>
        <taxon>Cyanophyceae</taxon>
        <taxon>Nostocales</taxon>
        <taxon>Calotrichaceae</taxon>
        <taxon>Brunnivagina</taxon>
    </lineage>
</organism>
<protein>
    <recommendedName>
        <fullName evidence="6">Peptidase C14</fullName>
    </recommendedName>
</protein>
<sequence length="349" mass="39751">MAQRWAFLVGINRYTDPNFGTLKFCVNDVLAIANILQQVGYEVVCLHDELERDSHLFPTRDNVEAQLKQLCHQVQSDDLLWVHFACHGTRVEREVNKKEPVLITRDTRQDLLETRAISLAEVEKFMRDSQARQLVLTLDACHSGVELGRDLTDPEFIRNVYELAEGFALIAASTAQQKAFEWQEKQHGVFTYYLLQGLSGKGDFSGKNFVTVDNLKLYVLGELRRWNIQNSLTQEPTARTEGLGDIILADYRCYPKPAEIKMEASVSSVTSGNQPKSRDDSTRSGLSKTAALQKQMLEEQLVSLSEEYAVVNKQMNSERDARSRLLLKKQADELLEHMKQVEAELEKLN</sequence>
<dbReference type="InterPro" id="IPR045438">
    <property type="entry name" value="EAD9"/>
</dbReference>
<feature type="region of interest" description="Disordered" evidence="1">
    <location>
        <begin position="265"/>
        <end position="288"/>
    </location>
</feature>
<dbReference type="PANTHER" id="PTHR48104">
    <property type="entry name" value="METACASPASE-4"/>
    <property type="match status" value="1"/>
</dbReference>
<keyword evidence="5" id="KW-1185">Reference proteome</keyword>
<dbReference type="AlphaFoldDB" id="A0A2A2TKK0"/>
<dbReference type="Gene3D" id="3.40.50.1460">
    <property type="match status" value="1"/>
</dbReference>
<comment type="caution">
    <text evidence="4">The sequence shown here is derived from an EMBL/GenBank/DDBJ whole genome shotgun (WGS) entry which is preliminary data.</text>
</comment>
<dbReference type="InterPro" id="IPR011600">
    <property type="entry name" value="Pept_C14_caspase"/>
</dbReference>
<name>A0A2A2TKK0_9CYAN</name>
<proteinExistence type="predicted"/>
<evidence type="ECO:0000259" key="3">
    <source>
        <dbReference type="Pfam" id="PF19962"/>
    </source>
</evidence>
<dbReference type="OrthoDB" id="414840at2"/>
<dbReference type="Pfam" id="PF19962">
    <property type="entry name" value="EAD9"/>
    <property type="match status" value="1"/>
</dbReference>
<dbReference type="InterPro" id="IPR029030">
    <property type="entry name" value="Caspase-like_dom_sf"/>
</dbReference>
<dbReference type="Pfam" id="PF00656">
    <property type="entry name" value="Peptidase_C14"/>
    <property type="match status" value="1"/>
</dbReference>
<dbReference type="GO" id="GO:0006508">
    <property type="term" value="P:proteolysis"/>
    <property type="evidence" value="ECO:0007669"/>
    <property type="project" value="InterPro"/>
</dbReference>
<dbReference type="EMBL" id="NTFS01000076">
    <property type="protein sequence ID" value="PAX57115.1"/>
    <property type="molecule type" value="Genomic_DNA"/>
</dbReference>
<dbReference type="PANTHER" id="PTHR48104:SF30">
    <property type="entry name" value="METACASPASE-1"/>
    <property type="match status" value="1"/>
</dbReference>
<evidence type="ECO:0000259" key="2">
    <source>
        <dbReference type="Pfam" id="PF00656"/>
    </source>
</evidence>
<dbReference type="GO" id="GO:0005737">
    <property type="term" value="C:cytoplasm"/>
    <property type="evidence" value="ECO:0007669"/>
    <property type="project" value="TreeGrafter"/>
</dbReference>
<dbReference type="GO" id="GO:0004197">
    <property type="term" value="F:cysteine-type endopeptidase activity"/>
    <property type="evidence" value="ECO:0007669"/>
    <property type="project" value="InterPro"/>
</dbReference>
<dbReference type="RefSeq" id="WP_095721457.1">
    <property type="nucleotide sequence ID" value="NZ_NTFS01000076.1"/>
</dbReference>
<gene>
    <name evidence="4" type="ORF">CK510_09420</name>
</gene>
<evidence type="ECO:0000256" key="1">
    <source>
        <dbReference type="SAM" id="MobiDB-lite"/>
    </source>
</evidence>
<dbReference type="Proteomes" id="UP000218238">
    <property type="component" value="Unassembled WGS sequence"/>
</dbReference>
<evidence type="ECO:0000313" key="5">
    <source>
        <dbReference type="Proteomes" id="UP000218238"/>
    </source>
</evidence>
<reference evidence="4 5" key="1">
    <citation type="submission" date="2017-08" db="EMBL/GenBank/DDBJ databases">
        <title>Draft genome sequence of filamentous cyanobacterium Calothrix elsteri CCALA 953.</title>
        <authorList>
            <person name="Gagunashvili A.N."/>
            <person name="Elster J."/>
            <person name="Andresson O.S."/>
        </authorList>
    </citation>
    <scope>NUCLEOTIDE SEQUENCE [LARGE SCALE GENOMIC DNA]</scope>
    <source>
        <strain evidence="4 5">CCALA 953</strain>
    </source>
</reference>